<protein>
    <submittedName>
        <fullName evidence="1">Uncharacterized protein</fullName>
    </submittedName>
</protein>
<dbReference type="EMBL" id="JAAOLE020000002">
    <property type="protein sequence ID" value="NVI50593.1"/>
    <property type="molecule type" value="Genomic_DNA"/>
</dbReference>
<reference evidence="1" key="1">
    <citation type="submission" date="2020-06" db="EMBL/GenBank/DDBJ databases">
        <title>Whole Genome Sequence of Bradyrhizobium sp. Strain 1S1.</title>
        <authorList>
            <person name="Bromfield E.S.P."/>
            <person name="Cloutier S."/>
        </authorList>
    </citation>
    <scope>NUCLEOTIDE SEQUENCE [LARGE SCALE GENOMIC DNA]</scope>
    <source>
        <strain evidence="1">1S1</strain>
    </source>
</reference>
<gene>
    <name evidence="1" type="ORF">HAP48_049165</name>
</gene>
<comment type="caution">
    <text evidence="1">The sequence shown here is derived from an EMBL/GenBank/DDBJ whole genome shotgun (WGS) entry which is preliminary data.</text>
</comment>
<evidence type="ECO:0000313" key="1">
    <source>
        <dbReference type="EMBL" id="NVI50593.1"/>
    </source>
</evidence>
<organism evidence="1">
    <name type="scientific">Bradyrhizobium septentrionale</name>
    <dbReference type="NCBI Taxonomy" id="1404411"/>
    <lineage>
        <taxon>Bacteria</taxon>
        <taxon>Pseudomonadati</taxon>
        <taxon>Pseudomonadota</taxon>
        <taxon>Alphaproteobacteria</taxon>
        <taxon>Hyphomicrobiales</taxon>
        <taxon>Nitrobacteraceae</taxon>
        <taxon>Bradyrhizobium</taxon>
    </lineage>
</organism>
<sequence>MNVLRRAAFRLHPYQRVLEATILDLSLPNCRFANLVSTT</sequence>
<proteinExistence type="predicted"/>
<name>A0A974A6Q7_9BRAD</name>
<dbReference type="AlphaFoldDB" id="A0A974A6Q7"/>
<accession>A0A974A6Q7</accession>